<dbReference type="STRING" id="230819.A0A5C3LBK2"/>
<dbReference type="PANTHER" id="PTHR24198:SF165">
    <property type="entry name" value="ANKYRIN REPEAT-CONTAINING PROTEIN-RELATED"/>
    <property type="match status" value="1"/>
</dbReference>
<evidence type="ECO:0000256" key="2">
    <source>
        <dbReference type="ARBA" id="ARBA00023043"/>
    </source>
</evidence>
<name>A0A5C3LBK2_COPMA</name>
<dbReference type="Pfam" id="PF12796">
    <property type="entry name" value="Ank_2"/>
    <property type="match status" value="1"/>
</dbReference>
<dbReference type="CDD" id="cd06257">
    <property type="entry name" value="DnaJ"/>
    <property type="match status" value="1"/>
</dbReference>
<dbReference type="PANTHER" id="PTHR24198">
    <property type="entry name" value="ANKYRIN REPEAT AND PROTEIN KINASE DOMAIN-CONTAINING PROTEIN"/>
    <property type="match status" value="1"/>
</dbReference>
<dbReference type="Pfam" id="PF00226">
    <property type="entry name" value="DnaJ"/>
    <property type="match status" value="1"/>
</dbReference>
<dbReference type="Gene3D" id="1.25.40.20">
    <property type="entry name" value="Ankyrin repeat-containing domain"/>
    <property type="match status" value="1"/>
</dbReference>
<proteinExistence type="predicted"/>
<feature type="compositionally biased region" description="Basic and acidic residues" evidence="4">
    <location>
        <begin position="147"/>
        <end position="232"/>
    </location>
</feature>
<dbReference type="AlphaFoldDB" id="A0A5C3LBK2"/>
<feature type="compositionally biased region" description="Basic residues" evidence="4">
    <location>
        <begin position="493"/>
        <end position="503"/>
    </location>
</feature>
<dbReference type="OrthoDB" id="442087at2759"/>
<feature type="compositionally biased region" description="Polar residues" evidence="4">
    <location>
        <begin position="452"/>
        <end position="491"/>
    </location>
</feature>
<dbReference type="PROSITE" id="PS50076">
    <property type="entry name" value="DNAJ_2"/>
    <property type="match status" value="1"/>
</dbReference>
<keyword evidence="2 3" id="KW-0040">ANK repeat</keyword>
<dbReference type="EMBL" id="ML210147">
    <property type="protein sequence ID" value="TFK30138.1"/>
    <property type="molecule type" value="Genomic_DNA"/>
</dbReference>
<evidence type="ECO:0000256" key="3">
    <source>
        <dbReference type="PROSITE-ProRule" id="PRU00023"/>
    </source>
</evidence>
<dbReference type="SMART" id="SM00248">
    <property type="entry name" value="ANK"/>
    <property type="match status" value="3"/>
</dbReference>
<sequence>MLLQQKIQNAYVALGLQQGCTLEVVKTTYRQAALRTHPDKNPENPEATAEFQKIGDAYRVLLQHLGEPIRKERAYSFDSDDEYYDHSDDGYGYGFDDDDDDELAFSFWLFEMVMGGQLPFFFGGVPRGKGQSRGPSYGRSPFMPPQEYREGPPQEFQERPPQETQREFQERLEKSRQEQIDAQVRRDRDARNLQNRKAKEREEERLAAEQRQKQKQEAKKSRAEAEKKKAEDIARTMAQKAQRLRSEAFEAARAGDAVKVKHSVWELSVDASGGEIKVGAETFVTKRAEDPKQTLLHIAATNGDLDLVQWLSTHGGDMEERNSEGLTVLHLALKNGQITIAQYIFDEYPPDDAPATFDSPASKSSLMLAIQSGEPELVWMVLNNGLATSEQINEAWARATSNGNPEISMDRESKEADIIRLLMRYGGFTPPPAPCNKSETSKTLHASEGRQENQGSRHNRNRQPPSKQQSHANAKVNMNTKQPSGHPNQGKLNRGRGRGKVGGRGRGFASSPSHR</sequence>
<dbReference type="PRINTS" id="PR00625">
    <property type="entry name" value="JDOMAIN"/>
</dbReference>
<protein>
    <submittedName>
        <fullName evidence="6">DnaJ-domain-containing protein</fullName>
    </submittedName>
</protein>
<dbReference type="SUPFAM" id="SSF48403">
    <property type="entry name" value="Ankyrin repeat"/>
    <property type="match status" value="1"/>
</dbReference>
<feature type="compositionally biased region" description="Basic and acidic residues" evidence="4">
    <location>
        <begin position="439"/>
        <end position="451"/>
    </location>
</feature>
<feature type="domain" description="J" evidence="5">
    <location>
        <begin position="9"/>
        <end position="88"/>
    </location>
</feature>
<evidence type="ECO:0000259" key="5">
    <source>
        <dbReference type="PROSITE" id="PS50076"/>
    </source>
</evidence>
<dbReference type="PROSITE" id="PS50088">
    <property type="entry name" value="ANK_REPEAT"/>
    <property type="match status" value="1"/>
</dbReference>
<gene>
    <name evidence="6" type="ORF">FA15DRAFT_609282</name>
</gene>
<evidence type="ECO:0000313" key="7">
    <source>
        <dbReference type="Proteomes" id="UP000307440"/>
    </source>
</evidence>
<dbReference type="InterPro" id="IPR001623">
    <property type="entry name" value="DnaJ_domain"/>
</dbReference>
<accession>A0A5C3LBK2</accession>
<feature type="region of interest" description="Disordered" evidence="4">
    <location>
        <begin position="429"/>
        <end position="515"/>
    </location>
</feature>
<evidence type="ECO:0000256" key="1">
    <source>
        <dbReference type="ARBA" id="ARBA00022737"/>
    </source>
</evidence>
<dbReference type="SUPFAM" id="SSF46565">
    <property type="entry name" value="Chaperone J-domain"/>
    <property type="match status" value="1"/>
</dbReference>
<evidence type="ECO:0000256" key="4">
    <source>
        <dbReference type="SAM" id="MobiDB-lite"/>
    </source>
</evidence>
<dbReference type="InterPro" id="IPR002110">
    <property type="entry name" value="Ankyrin_rpt"/>
</dbReference>
<dbReference type="Gene3D" id="1.10.287.110">
    <property type="entry name" value="DnaJ domain"/>
    <property type="match status" value="1"/>
</dbReference>
<dbReference type="SMART" id="SM00271">
    <property type="entry name" value="DnaJ"/>
    <property type="match status" value="1"/>
</dbReference>
<evidence type="ECO:0000313" key="6">
    <source>
        <dbReference type="EMBL" id="TFK30138.1"/>
    </source>
</evidence>
<feature type="repeat" description="ANK" evidence="3">
    <location>
        <begin position="291"/>
        <end position="323"/>
    </location>
</feature>
<organism evidence="6 7">
    <name type="scientific">Coprinopsis marcescibilis</name>
    <name type="common">Agaric fungus</name>
    <name type="synonym">Psathyrella marcescibilis</name>
    <dbReference type="NCBI Taxonomy" id="230819"/>
    <lineage>
        <taxon>Eukaryota</taxon>
        <taxon>Fungi</taxon>
        <taxon>Dikarya</taxon>
        <taxon>Basidiomycota</taxon>
        <taxon>Agaricomycotina</taxon>
        <taxon>Agaricomycetes</taxon>
        <taxon>Agaricomycetidae</taxon>
        <taxon>Agaricales</taxon>
        <taxon>Agaricineae</taxon>
        <taxon>Psathyrellaceae</taxon>
        <taxon>Coprinopsis</taxon>
    </lineage>
</organism>
<dbReference type="PROSITE" id="PS50297">
    <property type="entry name" value="ANK_REP_REGION"/>
    <property type="match status" value="1"/>
</dbReference>
<keyword evidence="1" id="KW-0677">Repeat</keyword>
<feature type="region of interest" description="Disordered" evidence="4">
    <location>
        <begin position="126"/>
        <end position="232"/>
    </location>
</feature>
<dbReference type="InterPro" id="IPR036770">
    <property type="entry name" value="Ankyrin_rpt-contain_sf"/>
</dbReference>
<dbReference type="Proteomes" id="UP000307440">
    <property type="component" value="Unassembled WGS sequence"/>
</dbReference>
<keyword evidence="7" id="KW-1185">Reference proteome</keyword>
<dbReference type="InterPro" id="IPR036869">
    <property type="entry name" value="J_dom_sf"/>
</dbReference>
<reference evidence="6 7" key="1">
    <citation type="journal article" date="2019" name="Nat. Ecol. Evol.">
        <title>Megaphylogeny resolves global patterns of mushroom evolution.</title>
        <authorList>
            <person name="Varga T."/>
            <person name="Krizsan K."/>
            <person name="Foldi C."/>
            <person name="Dima B."/>
            <person name="Sanchez-Garcia M."/>
            <person name="Sanchez-Ramirez S."/>
            <person name="Szollosi G.J."/>
            <person name="Szarkandi J.G."/>
            <person name="Papp V."/>
            <person name="Albert L."/>
            <person name="Andreopoulos W."/>
            <person name="Angelini C."/>
            <person name="Antonin V."/>
            <person name="Barry K.W."/>
            <person name="Bougher N.L."/>
            <person name="Buchanan P."/>
            <person name="Buyck B."/>
            <person name="Bense V."/>
            <person name="Catcheside P."/>
            <person name="Chovatia M."/>
            <person name="Cooper J."/>
            <person name="Damon W."/>
            <person name="Desjardin D."/>
            <person name="Finy P."/>
            <person name="Geml J."/>
            <person name="Haridas S."/>
            <person name="Hughes K."/>
            <person name="Justo A."/>
            <person name="Karasinski D."/>
            <person name="Kautmanova I."/>
            <person name="Kiss B."/>
            <person name="Kocsube S."/>
            <person name="Kotiranta H."/>
            <person name="LaButti K.M."/>
            <person name="Lechner B.E."/>
            <person name="Liimatainen K."/>
            <person name="Lipzen A."/>
            <person name="Lukacs Z."/>
            <person name="Mihaltcheva S."/>
            <person name="Morgado L.N."/>
            <person name="Niskanen T."/>
            <person name="Noordeloos M.E."/>
            <person name="Ohm R.A."/>
            <person name="Ortiz-Santana B."/>
            <person name="Ovrebo C."/>
            <person name="Racz N."/>
            <person name="Riley R."/>
            <person name="Savchenko A."/>
            <person name="Shiryaev A."/>
            <person name="Soop K."/>
            <person name="Spirin V."/>
            <person name="Szebenyi C."/>
            <person name="Tomsovsky M."/>
            <person name="Tulloss R.E."/>
            <person name="Uehling J."/>
            <person name="Grigoriev I.V."/>
            <person name="Vagvolgyi C."/>
            <person name="Papp T."/>
            <person name="Martin F.M."/>
            <person name="Miettinen O."/>
            <person name="Hibbett D.S."/>
            <person name="Nagy L.G."/>
        </authorList>
    </citation>
    <scope>NUCLEOTIDE SEQUENCE [LARGE SCALE GENOMIC DNA]</scope>
    <source>
        <strain evidence="6 7">CBS 121175</strain>
    </source>
</reference>